<accession>X0TRX1</accession>
<organism evidence="1">
    <name type="scientific">marine sediment metagenome</name>
    <dbReference type="NCBI Taxonomy" id="412755"/>
    <lineage>
        <taxon>unclassified sequences</taxon>
        <taxon>metagenomes</taxon>
        <taxon>ecological metagenomes</taxon>
    </lineage>
</organism>
<dbReference type="AlphaFoldDB" id="X0TRX1"/>
<reference evidence="1" key="1">
    <citation type="journal article" date="2014" name="Front. Microbiol.">
        <title>High frequency of phylogenetically diverse reductive dehalogenase-homologous genes in deep subseafloor sedimentary metagenomes.</title>
        <authorList>
            <person name="Kawai M."/>
            <person name="Futagami T."/>
            <person name="Toyoda A."/>
            <person name="Takaki Y."/>
            <person name="Nishi S."/>
            <person name="Hori S."/>
            <person name="Arai W."/>
            <person name="Tsubouchi T."/>
            <person name="Morono Y."/>
            <person name="Uchiyama I."/>
            <person name="Ito T."/>
            <person name="Fujiyama A."/>
            <person name="Inagaki F."/>
            <person name="Takami H."/>
        </authorList>
    </citation>
    <scope>NUCLEOTIDE SEQUENCE</scope>
    <source>
        <strain evidence="1">Expedition CK06-06</strain>
    </source>
</reference>
<proteinExistence type="predicted"/>
<evidence type="ECO:0000313" key="1">
    <source>
        <dbReference type="EMBL" id="GAF78890.1"/>
    </source>
</evidence>
<dbReference type="EMBL" id="BARS01009738">
    <property type="protein sequence ID" value="GAF78890.1"/>
    <property type="molecule type" value="Genomic_DNA"/>
</dbReference>
<name>X0TRX1_9ZZZZ</name>
<sequence>MSGNAQYRPAKGYGNKLHFIGPPKSPVWWGKKKEVPRLLTPEFGRIFGIWQRYNIGMGLPEPGTWADNDESIVSAVLQFEQLYRAHFSPERALMDQMGEIARGLSRRR</sequence>
<comment type="caution">
    <text evidence="1">The sequence shown here is derived from an EMBL/GenBank/DDBJ whole genome shotgun (WGS) entry which is preliminary data.</text>
</comment>
<protein>
    <submittedName>
        <fullName evidence="1">Uncharacterized protein</fullName>
    </submittedName>
</protein>
<gene>
    <name evidence="1" type="ORF">S01H1_18244</name>
</gene>